<sequence>MESVASPTVIMSIVIKLQLSKRLLAVRRRGRAGWEAYGERARVRSTCAQRQRWKRLRSRTSPPQSLLQRAAVMQSSPESGCKCYASTFEWCL</sequence>
<protein>
    <submittedName>
        <fullName evidence="1">Uncharacterized protein</fullName>
    </submittedName>
</protein>
<proteinExistence type="predicted"/>
<organism evidence="1 2">
    <name type="scientific">Arctia plantaginis</name>
    <name type="common">Wood tiger moth</name>
    <name type="synonym">Phalaena plantaginis</name>
    <dbReference type="NCBI Taxonomy" id="874455"/>
    <lineage>
        <taxon>Eukaryota</taxon>
        <taxon>Metazoa</taxon>
        <taxon>Ecdysozoa</taxon>
        <taxon>Arthropoda</taxon>
        <taxon>Hexapoda</taxon>
        <taxon>Insecta</taxon>
        <taxon>Pterygota</taxon>
        <taxon>Neoptera</taxon>
        <taxon>Endopterygota</taxon>
        <taxon>Lepidoptera</taxon>
        <taxon>Glossata</taxon>
        <taxon>Ditrysia</taxon>
        <taxon>Noctuoidea</taxon>
        <taxon>Erebidae</taxon>
        <taxon>Arctiinae</taxon>
        <taxon>Arctia</taxon>
    </lineage>
</organism>
<evidence type="ECO:0000313" key="2">
    <source>
        <dbReference type="Proteomes" id="UP000494106"/>
    </source>
</evidence>
<gene>
    <name evidence="1" type="ORF">APLA_LOCUS2924</name>
</gene>
<keyword evidence="2" id="KW-1185">Reference proteome</keyword>
<dbReference type="OrthoDB" id="10478049at2759"/>
<dbReference type="Proteomes" id="UP000494106">
    <property type="component" value="Unassembled WGS sequence"/>
</dbReference>
<evidence type="ECO:0000313" key="1">
    <source>
        <dbReference type="EMBL" id="CAB3226536.1"/>
    </source>
</evidence>
<name>A0A8S0Z7Q9_ARCPL</name>
<dbReference type="AlphaFoldDB" id="A0A8S0Z7Q9"/>
<accession>A0A8S0Z7Q9</accession>
<reference evidence="1 2" key="1">
    <citation type="submission" date="2020-04" db="EMBL/GenBank/DDBJ databases">
        <authorList>
            <person name="Wallbank WR R."/>
            <person name="Pardo Diaz C."/>
            <person name="Kozak K."/>
            <person name="Martin S."/>
            <person name="Jiggins C."/>
            <person name="Moest M."/>
            <person name="Warren A I."/>
            <person name="Byers J.R.P. K."/>
            <person name="Montejo-Kovacevich G."/>
            <person name="Yen C E."/>
        </authorList>
    </citation>
    <scope>NUCLEOTIDE SEQUENCE [LARGE SCALE GENOMIC DNA]</scope>
</reference>
<comment type="caution">
    <text evidence="1">The sequence shown here is derived from an EMBL/GenBank/DDBJ whole genome shotgun (WGS) entry which is preliminary data.</text>
</comment>
<dbReference type="EMBL" id="CADEBC010000220">
    <property type="protein sequence ID" value="CAB3226536.1"/>
    <property type="molecule type" value="Genomic_DNA"/>
</dbReference>